<reference evidence="1 2" key="1">
    <citation type="submission" date="2014-04" db="EMBL/GenBank/DDBJ databases">
        <authorList>
            <consortium name="DOE Joint Genome Institute"/>
            <person name="Kuo A."/>
            <person name="Kohler A."/>
            <person name="Nagy L.G."/>
            <person name="Floudas D."/>
            <person name="Copeland A."/>
            <person name="Barry K.W."/>
            <person name="Cichocki N."/>
            <person name="Veneault-Fourrey C."/>
            <person name="LaButti K."/>
            <person name="Lindquist E.A."/>
            <person name="Lipzen A."/>
            <person name="Lundell T."/>
            <person name="Morin E."/>
            <person name="Murat C."/>
            <person name="Sun H."/>
            <person name="Tunlid A."/>
            <person name="Henrissat B."/>
            <person name="Grigoriev I.V."/>
            <person name="Hibbett D.S."/>
            <person name="Martin F."/>
            <person name="Nordberg H.P."/>
            <person name="Cantor M.N."/>
            <person name="Hua S.X."/>
        </authorList>
    </citation>
    <scope>NUCLEOTIDE SEQUENCE [LARGE SCALE GENOMIC DNA]</scope>
    <source>
        <strain evidence="1 2">LaAM-08-1</strain>
    </source>
</reference>
<protein>
    <submittedName>
        <fullName evidence="1">Uncharacterized protein</fullName>
    </submittedName>
</protein>
<dbReference type="HOGENOM" id="CLU_2758179_0_0_1"/>
<dbReference type="AlphaFoldDB" id="A0A0C9XKP1"/>
<keyword evidence="2" id="KW-1185">Reference proteome</keyword>
<evidence type="ECO:0000313" key="1">
    <source>
        <dbReference type="EMBL" id="KIK02064.1"/>
    </source>
</evidence>
<reference evidence="2" key="2">
    <citation type="submission" date="2015-01" db="EMBL/GenBank/DDBJ databases">
        <title>Evolutionary Origins and Diversification of the Mycorrhizal Mutualists.</title>
        <authorList>
            <consortium name="DOE Joint Genome Institute"/>
            <consortium name="Mycorrhizal Genomics Consortium"/>
            <person name="Kohler A."/>
            <person name="Kuo A."/>
            <person name="Nagy L.G."/>
            <person name="Floudas D."/>
            <person name="Copeland A."/>
            <person name="Barry K.W."/>
            <person name="Cichocki N."/>
            <person name="Veneault-Fourrey C."/>
            <person name="LaButti K."/>
            <person name="Lindquist E.A."/>
            <person name="Lipzen A."/>
            <person name="Lundell T."/>
            <person name="Morin E."/>
            <person name="Murat C."/>
            <person name="Riley R."/>
            <person name="Ohm R."/>
            <person name="Sun H."/>
            <person name="Tunlid A."/>
            <person name="Henrissat B."/>
            <person name="Grigoriev I.V."/>
            <person name="Hibbett D.S."/>
            <person name="Martin F."/>
        </authorList>
    </citation>
    <scope>NUCLEOTIDE SEQUENCE [LARGE SCALE GENOMIC DNA]</scope>
    <source>
        <strain evidence="2">LaAM-08-1</strain>
    </source>
</reference>
<name>A0A0C9XKP1_9AGAR</name>
<organism evidence="1 2">
    <name type="scientific">Laccaria amethystina LaAM-08-1</name>
    <dbReference type="NCBI Taxonomy" id="1095629"/>
    <lineage>
        <taxon>Eukaryota</taxon>
        <taxon>Fungi</taxon>
        <taxon>Dikarya</taxon>
        <taxon>Basidiomycota</taxon>
        <taxon>Agaricomycotina</taxon>
        <taxon>Agaricomycetes</taxon>
        <taxon>Agaricomycetidae</taxon>
        <taxon>Agaricales</taxon>
        <taxon>Agaricineae</taxon>
        <taxon>Hydnangiaceae</taxon>
        <taxon>Laccaria</taxon>
    </lineage>
</organism>
<accession>A0A0C9XKP1</accession>
<gene>
    <name evidence="1" type="ORF">K443DRAFT_542775</name>
</gene>
<sequence>MQTTNHVNIEDFLHEVQLYNQPNGHPLSYPSPRPIRTDFQYQHPQRNTFFGCQLRTNLSDPFHLLPFSQE</sequence>
<proteinExistence type="predicted"/>
<dbReference type="EMBL" id="KN838598">
    <property type="protein sequence ID" value="KIK02064.1"/>
    <property type="molecule type" value="Genomic_DNA"/>
</dbReference>
<evidence type="ECO:0000313" key="2">
    <source>
        <dbReference type="Proteomes" id="UP000054477"/>
    </source>
</evidence>
<dbReference type="Proteomes" id="UP000054477">
    <property type="component" value="Unassembled WGS sequence"/>
</dbReference>